<dbReference type="EnsemblMetazoa" id="CLYHEMT001208.2">
    <property type="protein sequence ID" value="CLYHEMP001208.2"/>
    <property type="gene ID" value="CLYHEMG001208"/>
</dbReference>
<dbReference type="PROSITE" id="PS00061">
    <property type="entry name" value="ADH_SHORT"/>
    <property type="match status" value="1"/>
</dbReference>
<comment type="similarity">
    <text evidence="3">Belongs to the short-chain dehydrogenases/reductases (SDR) family.</text>
</comment>
<evidence type="ECO:0000256" key="6">
    <source>
        <dbReference type="ARBA" id="ARBA00023098"/>
    </source>
</evidence>
<dbReference type="PRINTS" id="PR00080">
    <property type="entry name" value="SDRFAMILY"/>
</dbReference>
<keyword evidence="13" id="KW-1185">Reference proteome</keyword>
<evidence type="ECO:0000256" key="8">
    <source>
        <dbReference type="ARBA" id="ARBA00023239"/>
    </source>
</evidence>
<dbReference type="SUPFAM" id="SSF55718">
    <property type="entry name" value="SCP-like"/>
    <property type="match status" value="3"/>
</dbReference>
<proteinExistence type="inferred from homology"/>
<dbReference type="InterPro" id="IPR057326">
    <property type="entry name" value="KR_dom"/>
</dbReference>
<dbReference type="Gene3D" id="3.10.129.10">
    <property type="entry name" value="Hotdog Thioesterase"/>
    <property type="match status" value="1"/>
</dbReference>
<accession>A0A7M5UTM8</accession>
<keyword evidence="6" id="KW-0443">Lipid metabolism</keyword>
<organism evidence="12 13">
    <name type="scientific">Clytia hemisphaerica</name>
    <dbReference type="NCBI Taxonomy" id="252671"/>
    <lineage>
        <taxon>Eukaryota</taxon>
        <taxon>Metazoa</taxon>
        <taxon>Cnidaria</taxon>
        <taxon>Hydrozoa</taxon>
        <taxon>Hydroidolina</taxon>
        <taxon>Leptothecata</taxon>
        <taxon>Obeliida</taxon>
        <taxon>Clytiidae</taxon>
        <taxon>Clytia</taxon>
    </lineage>
</organism>
<keyword evidence="7" id="KW-0576">Peroxisome</keyword>
<dbReference type="PANTHER" id="PTHR45024:SF2">
    <property type="entry name" value="SCP2 DOMAIN-CONTAINING PROTEIN"/>
    <property type="match status" value="1"/>
</dbReference>
<evidence type="ECO:0000256" key="2">
    <source>
        <dbReference type="ARBA" id="ARBA00005005"/>
    </source>
</evidence>
<dbReference type="InterPro" id="IPR029069">
    <property type="entry name" value="HotDog_dom_sf"/>
</dbReference>
<protein>
    <recommendedName>
        <fullName evidence="9">Peroxisomal multifunctional enzyme type 2</fullName>
    </recommendedName>
</protein>
<dbReference type="SUPFAM" id="SSF51735">
    <property type="entry name" value="NAD(P)-binding Rossmann-fold domains"/>
    <property type="match status" value="1"/>
</dbReference>
<evidence type="ECO:0000313" key="13">
    <source>
        <dbReference type="Proteomes" id="UP000594262"/>
    </source>
</evidence>
<dbReference type="FunFam" id="3.40.50.720:FF:000185">
    <property type="entry name" value="peroxisomal multifunctional enzyme type 2"/>
    <property type="match status" value="1"/>
</dbReference>
<dbReference type="GeneID" id="136807107"/>
<keyword evidence="4" id="KW-0276">Fatty acid metabolism</keyword>
<comment type="pathway">
    <text evidence="2">Lipid metabolism; fatty acid beta-oxidation.</text>
</comment>
<dbReference type="Gene3D" id="3.30.1050.10">
    <property type="entry name" value="SCP2 sterol-binding domain"/>
    <property type="match status" value="3"/>
</dbReference>
<dbReference type="Pfam" id="PF00106">
    <property type="entry name" value="adh_short"/>
    <property type="match status" value="1"/>
</dbReference>
<dbReference type="Pfam" id="PF01575">
    <property type="entry name" value="MaoC_dehydratas"/>
    <property type="match status" value="1"/>
</dbReference>
<dbReference type="RefSeq" id="XP_066919774.1">
    <property type="nucleotide sequence ID" value="XM_067063673.1"/>
</dbReference>
<name>A0A7M5UTM8_9CNID</name>
<sequence length="1013" mass="109571">MASTKLAFTGRVAVITGAGGGLGREYALEFARRGASVVVNDLGGNFKGQGKSANLADKVVKEIQDEGGQAVANYDSVEEGEKIIDTAIQNYGKVDIVINNAGILRDRSFLNMKDEDWDKVFQVHVKGAFKVTKAAWPHMRKQRYGRIIMTTSPAGLYGNFGQSNYSAAKMALLGLCNTLSIEGKGRNIFVNTIAPLAMTRMTLDVFPEGTDLQPQHICPFVIYLCHEDCQETGSLVEAAGGFACKTRLQRSQGMQLRQFVADNPTVESVAENWSRLSDFSVSTPVDDNQAGAAHIMEQIRDIPASPLPANATALERMQAHRIPDLHFAYTSGDVIRYALSIGAGLPDDLPFIYEGHSDFCVIPTFASVMGQDSVFKDIVGVPGFDQIDLSRAVHGEQYIELMKPIPSSGEFTTRTRVVDCLDKRKFTQVIIESEVMDSNNDVVCKNQFVVLFLGSGGIGRRGKSDVQVSALPPPRRAPDAVCEEKTGTNQAAYYRLNGDPNPLHIDQDIASMVGFKEPILHGLCTYGYGLRHILKTYVKHDVSLFKSIKGQFSKPVIPGQTLVTEMWCEGSRVHFQVKVKENGNVVIKGGYVDFHKDVTPVAASPSTSASPPPPAQPNSTGASNLKSDQFFTELKSVLSSAPDLAKSMNAAYLFQITVDKKIEAEYLLDFKQSPPVVSNQGGKGDVTIKVSDDDFVKLADGKLNPMQAFMQGKIKVSGQIALAQKLDTVFKTAKSKVAAGDSIKVKPVSMTATSSTATSLKSETLFNDLKAALSSDPGLVKTVKGTFCFQITEKGKSVGSYHLDFNSTPPEITSNEKTKADVTIKVSDDNLILLADGKLNPMQAFMQGKIKVSGQIALAQKLDTVFKAGKKQMEAASKAAPTTATAPTTTLGGDSTLKAHALFSTVKSKIAEMKDTTSAFSTIKGAFLFKVTRAQKLAGEFLLNFNQSPPVIGLGPGPADVTLTIEDDDLELLATGKLNPMHAFMNQKLKAKGKVMLAQKLNKVFDMYKPSKL</sequence>
<evidence type="ECO:0000256" key="9">
    <source>
        <dbReference type="ARBA" id="ARBA00073497"/>
    </source>
</evidence>
<dbReference type="InterPro" id="IPR020904">
    <property type="entry name" value="Sc_DH/Rdtase_CS"/>
</dbReference>
<feature type="domain" description="Ketoreductase" evidence="11">
    <location>
        <begin position="11"/>
        <end position="187"/>
    </location>
</feature>
<dbReference type="EnsemblMetazoa" id="CLYHEMT001208.1">
    <property type="protein sequence ID" value="CLYHEMP001208.1"/>
    <property type="gene ID" value="CLYHEMG001208"/>
</dbReference>
<evidence type="ECO:0000256" key="3">
    <source>
        <dbReference type="ARBA" id="ARBA00006484"/>
    </source>
</evidence>
<dbReference type="InterPro" id="IPR051687">
    <property type="entry name" value="Peroxisomal_Beta-Oxidation"/>
</dbReference>
<dbReference type="InterPro" id="IPR054357">
    <property type="entry name" value="MFE-2_N"/>
</dbReference>
<dbReference type="Pfam" id="PF02036">
    <property type="entry name" value="SCP2"/>
    <property type="match status" value="3"/>
</dbReference>
<dbReference type="PRINTS" id="PR00081">
    <property type="entry name" value="GDHRDH"/>
</dbReference>
<dbReference type="Gene3D" id="1.10.287.4290">
    <property type="match status" value="1"/>
</dbReference>
<feature type="region of interest" description="Disordered" evidence="10">
    <location>
        <begin position="602"/>
        <end position="623"/>
    </location>
</feature>
<evidence type="ECO:0000256" key="5">
    <source>
        <dbReference type="ARBA" id="ARBA00023002"/>
    </source>
</evidence>
<dbReference type="PANTHER" id="PTHR45024">
    <property type="entry name" value="DEHYDROGENASES, SHORT CHAIN"/>
    <property type="match status" value="1"/>
</dbReference>
<dbReference type="SMART" id="SM00822">
    <property type="entry name" value="PKS_KR"/>
    <property type="match status" value="1"/>
</dbReference>
<evidence type="ECO:0000259" key="11">
    <source>
        <dbReference type="SMART" id="SM00822"/>
    </source>
</evidence>
<dbReference type="Gene3D" id="3.40.50.720">
    <property type="entry name" value="NAD(P)-binding Rossmann-like Domain"/>
    <property type="match status" value="1"/>
</dbReference>
<dbReference type="GO" id="GO:0016491">
    <property type="term" value="F:oxidoreductase activity"/>
    <property type="evidence" value="ECO:0007669"/>
    <property type="project" value="UniProtKB-KW"/>
</dbReference>
<dbReference type="InterPro" id="IPR002347">
    <property type="entry name" value="SDR_fam"/>
</dbReference>
<dbReference type="InterPro" id="IPR036291">
    <property type="entry name" value="NAD(P)-bd_dom_sf"/>
</dbReference>
<dbReference type="InterPro" id="IPR036527">
    <property type="entry name" value="SCP2_sterol-bd_dom_sf"/>
</dbReference>
<reference evidence="12" key="1">
    <citation type="submission" date="2021-01" db="UniProtKB">
        <authorList>
            <consortium name="EnsemblMetazoa"/>
        </authorList>
    </citation>
    <scope>IDENTIFICATION</scope>
</reference>
<dbReference type="Proteomes" id="UP000594262">
    <property type="component" value="Unplaced"/>
</dbReference>
<comment type="subcellular location">
    <subcellularLocation>
        <location evidence="1">Peroxisome</location>
    </subcellularLocation>
</comment>
<dbReference type="CDD" id="cd03448">
    <property type="entry name" value="HDE_HSD"/>
    <property type="match status" value="1"/>
</dbReference>
<dbReference type="Pfam" id="PF22622">
    <property type="entry name" value="MFE-2_hydrat-2_N"/>
    <property type="match status" value="1"/>
</dbReference>
<keyword evidence="5" id="KW-0560">Oxidoreductase</keyword>
<dbReference type="OrthoDB" id="3592703at2759"/>
<dbReference type="GO" id="GO:0006635">
    <property type="term" value="P:fatty acid beta-oxidation"/>
    <property type="evidence" value="ECO:0007669"/>
    <property type="project" value="UniProtKB-UniPathway"/>
</dbReference>
<evidence type="ECO:0000256" key="7">
    <source>
        <dbReference type="ARBA" id="ARBA00023140"/>
    </source>
</evidence>
<evidence type="ECO:0000256" key="4">
    <source>
        <dbReference type="ARBA" id="ARBA00022832"/>
    </source>
</evidence>
<dbReference type="CDD" id="cd05353">
    <property type="entry name" value="hydroxyacyl-CoA-like_DH_SDR_c-like"/>
    <property type="match status" value="1"/>
</dbReference>
<dbReference type="AlphaFoldDB" id="A0A7M5UTM8"/>
<dbReference type="SUPFAM" id="SSF54637">
    <property type="entry name" value="Thioesterase/thiol ester dehydrase-isomerase"/>
    <property type="match status" value="2"/>
</dbReference>
<dbReference type="UniPathway" id="UPA00659"/>
<dbReference type="InterPro" id="IPR002539">
    <property type="entry name" value="MaoC-like_dom"/>
</dbReference>
<dbReference type="InterPro" id="IPR003033">
    <property type="entry name" value="SCP2_sterol-bd_dom"/>
</dbReference>
<keyword evidence="8" id="KW-0456">Lyase</keyword>
<dbReference type="GO" id="GO:0018812">
    <property type="term" value="F:3-hydroxyacyl-CoA dehydratase activity"/>
    <property type="evidence" value="ECO:0007669"/>
    <property type="project" value="UniProtKB-ARBA"/>
</dbReference>
<evidence type="ECO:0000256" key="1">
    <source>
        <dbReference type="ARBA" id="ARBA00004275"/>
    </source>
</evidence>
<evidence type="ECO:0000256" key="10">
    <source>
        <dbReference type="SAM" id="MobiDB-lite"/>
    </source>
</evidence>
<dbReference type="GO" id="GO:0005777">
    <property type="term" value="C:peroxisome"/>
    <property type="evidence" value="ECO:0007669"/>
    <property type="project" value="UniProtKB-SubCell"/>
</dbReference>
<evidence type="ECO:0000313" key="12">
    <source>
        <dbReference type="EnsemblMetazoa" id="CLYHEMP001208.2"/>
    </source>
</evidence>